<protein>
    <recommendedName>
        <fullName evidence="15">Isoleucine--tRNA ligase</fullName>
        <ecNumber evidence="15">6.1.1.5</ecNumber>
    </recommendedName>
    <alternativeName>
        <fullName evidence="15">Isoleucyl-tRNA synthetase</fullName>
        <shortName evidence="15">IleRS</shortName>
    </alternativeName>
</protein>
<comment type="catalytic activity">
    <reaction evidence="14 15">
        <text>tRNA(Ile) + L-isoleucine + ATP = L-isoleucyl-tRNA(Ile) + AMP + diphosphate</text>
        <dbReference type="Rhea" id="RHEA:11060"/>
        <dbReference type="Rhea" id="RHEA-COMP:9666"/>
        <dbReference type="Rhea" id="RHEA-COMP:9695"/>
        <dbReference type="ChEBI" id="CHEBI:30616"/>
        <dbReference type="ChEBI" id="CHEBI:33019"/>
        <dbReference type="ChEBI" id="CHEBI:58045"/>
        <dbReference type="ChEBI" id="CHEBI:78442"/>
        <dbReference type="ChEBI" id="CHEBI:78528"/>
        <dbReference type="ChEBI" id="CHEBI:456215"/>
        <dbReference type="EC" id="6.1.1.5"/>
    </reaction>
</comment>
<keyword evidence="12 15" id="KW-0030">Aminoacyl-tRNA synthetase</keyword>
<evidence type="ECO:0000256" key="15">
    <source>
        <dbReference type="HAMAP-Rule" id="MF_02003"/>
    </source>
</evidence>
<sequence>MLNFPSIEEKILKYWQEKDIFQKTLAKESPKGDFVFYDGPPFATGLPHYGHIVASLMKDIVPRYWTMQGYHVERKWGWDCHGLPIENIVEKELGLKRKKDIEEYGVDKFNQSCHGKVLLFAEEWKKTIRRMGRWVDMENDYKTMDKTYMESIWWVFKQLWDKDLIYEGYRSIHICPRCETTLSQSEVGQNYQDVKDFSATVKFELVDEPGTYVLSWTTTPWTLPGNAALADGEEIEYVKISSSLPPLNLPLNKGEKQRGSGGARGGSTYILAKAIFEQWPNKDQYEIIKEFKGKELIGKQYRPLFDYFDNDKLENYKNAFKIYAADFVSTEEGTGVVHIAPGFGEDDFNLSQEEDLPIIKHVDMSGRFTEEVVDFAGEEVKPKGEPTAVDKKVVNWLEQNGKLFASAVYEHSYPHCWRCDSPLLNYTTNSWFVAVEKIKKDLLKNAKKINWVPSHIKEGRFGKWLEGARDWSISRQRYWGSVMPIWVCDQCGEKKVFGSVKDLEEASGQKVEDLHKHIVDGISVPCEKCQGTMKRIPDVLDCWFESGSMPYAQMHYPFQNKDKFEQNFPAEFIAEGADQTRTWFYYLHVLATALKDKRAFNNVIVNGIVLAEDGKKMSKKLQNYPDPEDIFKKYGADAMRYYLATSPVMKADDLNFSEKDVAIVYKKVFLILGNVLSFYKMYEHSGTEPGKDSQHILDKWILAKTKNLKREITEAYDSYDLVNAARPLADFINELSTWYLRRSRERFKGDDESDKQAAKSTLKYVLENLALLMAPVMPFTADWLYQELGGEKESVHLEAWPKSKEARKQRSIGQRPISLWLKKAIKEMEVVRKIVELALAKRDEAGIKVRQALNQLTVKGAALSDELAQLIKDEVNVKNVVFEKGDNLSVELDIALTDELKEEGMYRELVRTINQLRKEAGLTINDKITVYYQSDSALLEKVIGQFKTELLKNTIANEIKAMSGKISPALIEKDVEINSEKIKLYLLDRNQG</sequence>
<evidence type="ECO:0000256" key="8">
    <source>
        <dbReference type="ARBA" id="ARBA00022741"/>
    </source>
</evidence>
<dbReference type="FunFam" id="3.40.50.620:FF:000075">
    <property type="entry name" value="Isoleucine--tRNA ligase"/>
    <property type="match status" value="1"/>
</dbReference>
<dbReference type="STRING" id="1798550.A2927_02805"/>
<reference evidence="18 19" key="1">
    <citation type="journal article" date="2016" name="Nat. Commun.">
        <title>Thousands of microbial genomes shed light on interconnected biogeochemical processes in an aquifer system.</title>
        <authorList>
            <person name="Anantharaman K."/>
            <person name="Brown C.T."/>
            <person name="Hug L.A."/>
            <person name="Sharon I."/>
            <person name="Castelle C.J."/>
            <person name="Probst A.J."/>
            <person name="Thomas B.C."/>
            <person name="Singh A."/>
            <person name="Wilkins M.J."/>
            <person name="Karaoz U."/>
            <person name="Brodie E.L."/>
            <person name="Williams K.H."/>
            <person name="Hubbard S.S."/>
            <person name="Banfield J.F."/>
        </authorList>
    </citation>
    <scope>NUCLEOTIDE SEQUENCE [LARGE SCALE GENOMIC DNA]</scope>
</reference>
<evidence type="ECO:0000313" key="18">
    <source>
        <dbReference type="EMBL" id="OGY88742.1"/>
    </source>
</evidence>
<dbReference type="AlphaFoldDB" id="A0A1G2BHY6"/>
<dbReference type="GO" id="GO:0005524">
    <property type="term" value="F:ATP binding"/>
    <property type="evidence" value="ECO:0007669"/>
    <property type="project" value="UniProtKB-UniRule"/>
</dbReference>
<dbReference type="InterPro" id="IPR009080">
    <property type="entry name" value="tRNAsynth_Ia_anticodon-bd"/>
</dbReference>
<dbReference type="Gene3D" id="1.10.730.10">
    <property type="entry name" value="Isoleucyl-tRNA Synthetase, Domain 1"/>
    <property type="match status" value="1"/>
</dbReference>
<evidence type="ECO:0000256" key="13">
    <source>
        <dbReference type="ARBA" id="ARBA00025217"/>
    </source>
</evidence>
<evidence type="ECO:0000256" key="14">
    <source>
        <dbReference type="ARBA" id="ARBA00048359"/>
    </source>
</evidence>
<dbReference type="NCBIfam" id="TIGR00392">
    <property type="entry name" value="ileS"/>
    <property type="match status" value="1"/>
</dbReference>
<evidence type="ECO:0000259" key="17">
    <source>
        <dbReference type="Pfam" id="PF08264"/>
    </source>
</evidence>
<feature type="domain" description="Aminoacyl-tRNA synthetase class Ia" evidence="16">
    <location>
        <begin position="10"/>
        <end position="651"/>
    </location>
</feature>
<dbReference type="PANTHER" id="PTHR42780:SF1">
    <property type="entry name" value="ISOLEUCINE--TRNA LIGASE, CYTOPLASMIC"/>
    <property type="match status" value="1"/>
</dbReference>
<evidence type="ECO:0000256" key="3">
    <source>
        <dbReference type="ARBA" id="ARBA00007078"/>
    </source>
</evidence>
<dbReference type="CDD" id="cd00818">
    <property type="entry name" value="IleRS_core"/>
    <property type="match status" value="1"/>
</dbReference>
<feature type="short sequence motif" description="'HIGH' region" evidence="15">
    <location>
        <begin position="41"/>
        <end position="51"/>
    </location>
</feature>
<dbReference type="Proteomes" id="UP000178849">
    <property type="component" value="Unassembled WGS sequence"/>
</dbReference>
<dbReference type="InterPro" id="IPR014729">
    <property type="entry name" value="Rossmann-like_a/b/a_fold"/>
</dbReference>
<proteinExistence type="inferred from homology"/>
<dbReference type="SUPFAM" id="SSF47323">
    <property type="entry name" value="Anticodon-binding domain of a subclass of class I aminoacyl-tRNA synthetases"/>
    <property type="match status" value="1"/>
</dbReference>
<dbReference type="GO" id="GO:0006428">
    <property type="term" value="P:isoleucyl-tRNA aminoacylation"/>
    <property type="evidence" value="ECO:0007669"/>
    <property type="project" value="UniProtKB-UniRule"/>
</dbReference>
<dbReference type="InterPro" id="IPR001412">
    <property type="entry name" value="aa-tRNA-synth_I_CS"/>
</dbReference>
<dbReference type="InterPro" id="IPR002300">
    <property type="entry name" value="aa-tRNA-synth_Ia"/>
</dbReference>
<evidence type="ECO:0000256" key="7">
    <source>
        <dbReference type="ARBA" id="ARBA00022723"/>
    </source>
</evidence>
<dbReference type="HAMAP" id="MF_02003">
    <property type="entry name" value="Ile_tRNA_synth_type2"/>
    <property type="match status" value="1"/>
</dbReference>
<keyword evidence="5 15" id="KW-0963">Cytoplasm</keyword>
<dbReference type="EC" id="6.1.1.5" evidence="15"/>
<dbReference type="InterPro" id="IPR002301">
    <property type="entry name" value="Ile-tRNA-ligase"/>
</dbReference>
<dbReference type="SUPFAM" id="SSF50677">
    <property type="entry name" value="ValRS/IleRS/LeuRS editing domain"/>
    <property type="match status" value="1"/>
</dbReference>
<accession>A0A1G2BHY6</accession>
<keyword evidence="6 15" id="KW-0436">Ligase</keyword>
<dbReference type="PRINTS" id="PR00984">
    <property type="entry name" value="TRNASYNTHILE"/>
</dbReference>
<comment type="function">
    <text evidence="13 15">Catalyzes the attachment of isoleucine to tRNA(Ile). As IleRS can inadvertently accommodate and process structurally similar amino acids such as valine, to avoid such errors it has two additional distinct tRNA(Ile)-dependent editing activities. One activity is designated as 'pretransfer' editing and involves the hydrolysis of activated Val-AMP. The other activity is designated 'posttransfer' editing and involves deacylation of mischarged Val-tRNA(Ile).</text>
</comment>
<dbReference type="Gene3D" id="3.40.50.620">
    <property type="entry name" value="HUPs"/>
    <property type="match status" value="2"/>
</dbReference>
<comment type="subcellular location">
    <subcellularLocation>
        <location evidence="2 15">Cytoplasm</location>
    </subcellularLocation>
</comment>
<feature type="binding site" evidence="15">
    <location>
        <position position="619"/>
    </location>
    <ligand>
        <name>ATP</name>
        <dbReference type="ChEBI" id="CHEBI:30616"/>
    </ligand>
</feature>
<keyword evidence="11 15" id="KW-0648">Protein biosynthesis</keyword>
<dbReference type="InterPro" id="IPR023586">
    <property type="entry name" value="Ile-tRNA-ligase_type2"/>
</dbReference>
<dbReference type="GO" id="GO:0004822">
    <property type="term" value="F:isoleucine-tRNA ligase activity"/>
    <property type="evidence" value="ECO:0007669"/>
    <property type="project" value="UniProtKB-UniRule"/>
</dbReference>
<keyword evidence="10 15" id="KW-0067">ATP-binding</keyword>
<evidence type="ECO:0000256" key="10">
    <source>
        <dbReference type="ARBA" id="ARBA00022840"/>
    </source>
</evidence>
<dbReference type="GO" id="GO:0005737">
    <property type="term" value="C:cytoplasm"/>
    <property type="evidence" value="ECO:0007669"/>
    <property type="project" value="UniProtKB-SubCell"/>
</dbReference>
<comment type="similarity">
    <text evidence="3 15">Belongs to the class-I aminoacyl-tRNA synthetase family. IleS type 2 subfamily.</text>
</comment>
<comment type="caution">
    <text evidence="18">The sequence shown here is derived from an EMBL/GenBank/DDBJ whole genome shotgun (WGS) entry which is preliminary data.</text>
</comment>
<evidence type="ECO:0000256" key="12">
    <source>
        <dbReference type="ARBA" id="ARBA00023146"/>
    </source>
</evidence>
<keyword evidence="8 15" id="KW-0547">Nucleotide-binding</keyword>
<evidence type="ECO:0000256" key="11">
    <source>
        <dbReference type="ARBA" id="ARBA00022917"/>
    </source>
</evidence>
<evidence type="ECO:0000256" key="1">
    <source>
        <dbReference type="ARBA" id="ARBA00001947"/>
    </source>
</evidence>
<dbReference type="Pfam" id="PF00133">
    <property type="entry name" value="tRNA-synt_1"/>
    <property type="match status" value="1"/>
</dbReference>
<feature type="short sequence motif" description="'KMSKS' region" evidence="15">
    <location>
        <begin position="616"/>
        <end position="620"/>
    </location>
</feature>
<comment type="subunit">
    <text evidence="4 15">Monomer.</text>
</comment>
<feature type="domain" description="Methionyl/Valyl/Leucyl/Isoleucyl-tRNA synthetase anticodon-binding" evidence="17">
    <location>
        <begin position="698"/>
        <end position="852"/>
    </location>
</feature>
<gene>
    <name evidence="15" type="primary">ileS</name>
    <name evidence="18" type="ORF">A2927_02805</name>
</gene>
<evidence type="ECO:0000256" key="9">
    <source>
        <dbReference type="ARBA" id="ARBA00022833"/>
    </source>
</evidence>
<dbReference type="EMBL" id="MHKL01000041">
    <property type="protein sequence ID" value="OGY88742.1"/>
    <property type="molecule type" value="Genomic_DNA"/>
</dbReference>
<dbReference type="PROSITE" id="PS00178">
    <property type="entry name" value="AA_TRNA_LIGASE_I"/>
    <property type="match status" value="1"/>
</dbReference>
<dbReference type="FunFam" id="3.40.50.620:FF:000063">
    <property type="entry name" value="Isoleucine--tRNA ligase"/>
    <property type="match status" value="1"/>
</dbReference>
<dbReference type="GO" id="GO:0002161">
    <property type="term" value="F:aminoacyl-tRNA deacylase activity"/>
    <property type="evidence" value="ECO:0007669"/>
    <property type="project" value="InterPro"/>
</dbReference>
<name>A0A1G2BHY6_9BACT</name>
<evidence type="ECO:0000256" key="2">
    <source>
        <dbReference type="ARBA" id="ARBA00004496"/>
    </source>
</evidence>
<organism evidence="18 19">
    <name type="scientific">Candidatus Komeilibacteria bacterium RIFCSPLOWO2_01_FULL_45_10</name>
    <dbReference type="NCBI Taxonomy" id="1798550"/>
    <lineage>
        <taxon>Bacteria</taxon>
        <taxon>Candidatus Komeiliibacteriota</taxon>
    </lineage>
</organism>
<comment type="cofactor">
    <cofactor evidence="1 15">
        <name>Zn(2+)</name>
        <dbReference type="ChEBI" id="CHEBI:29105"/>
    </cofactor>
</comment>
<dbReference type="SUPFAM" id="SSF52374">
    <property type="entry name" value="Nucleotidylyl transferase"/>
    <property type="match status" value="1"/>
</dbReference>
<dbReference type="CDD" id="cd07961">
    <property type="entry name" value="Anticodon_Ia_Ile_ABEc"/>
    <property type="match status" value="1"/>
</dbReference>
<keyword evidence="9 15" id="KW-0862">Zinc</keyword>
<dbReference type="InterPro" id="IPR013155">
    <property type="entry name" value="M/V/L/I-tRNA-synth_anticd-bd"/>
</dbReference>
<evidence type="ECO:0000256" key="5">
    <source>
        <dbReference type="ARBA" id="ARBA00022490"/>
    </source>
</evidence>
<dbReference type="PANTHER" id="PTHR42780">
    <property type="entry name" value="SOLEUCYL-TRNA SYNTHETASE"/>
    <property type="match status" value="1"/>
</dbReference>
<evidence type="ECO:0000256" key="6">
    <source>
        <dbReference type="ARBA" id="ARBA00022598"/>
    </source>
</evidence>
<evidence type="ECO:0000259" key="16">
    <source>
        <dbReference type="Pfam" id="PF00133"/>
    </source>
</evidence>
<keyword evidence="7 15" id="KW-0479">Metal-binding</keyword>
<dbReference type="InterPro" id="IPR033709">
    <property type="entry name" value="Anticodon_Ile_ABEc"/>
</dbReference>
<comment type="domain">
    <text evidence="15">IleRS has two distinct active sites: one for aminoacylation and one for editing. The misactivated valine is translocated from the active site to the editing site, which sterically excludes the correctly activated isoleucine. The single editing site contains two valyl binding pockets, one specific for each substrate (Val-AMP or Val-tRNA(Ile)).</text>
</comment>
<evidence type="ECO:0000256" key="4">
    <source>
        <dbReference type="ARBA" id="ARBA00011245"/>
    </source>
</evidence>
<dbReference type="GO" id="GO:0008270">
    <property type="term" value="F:zinc ion binding"/>
    <property type="evidence" value="ECO:0007669"/>
    <property type="project" value="UniProtKB-UniRule"/>
</dbReference>
<dbReference type="GO" id="GO:0000049">
    <property type="term" value="F:tRNA binding"/>
    <property type="evidence" value="ECO:0007669"/>
    <property type="project" value="InterPro"/>
</dbReference>
<dbReference type="Pfam" id="PF08264">
    <property type="entry name" value="Anticodon_1"/>
    <property type="match status" value="1"/>
</dbReference>
<dbReference type="InterPro" id="IPR009008">
    <property type="entry name" value="Val/Leu/Ile-tRNA-synth_edit"/>
</dbReference>
<evidence type="ECO:0000313" key="19">
    <source>
        <dbReference type="Proteomes" id="UP000178849"/>
    </source>
</evidence>